<accession>A0A7X6MDW7</accession>
<keyword evidence="3" id="KW-1185">Reference proteome</keyword>
<feature type="transmembrane region" description="Helical" evidence="1">
    <location>
        <begin position="20"/>
        <end position="46"/>
    </location>
</feature>
<dbReference type="Proteomes" id="UP000553209">
    <property type="component" value="Unassembled WGS sequence"/>
</dbReference>
<name>A0A7X6MDW7_9ACTN</name>
<feature type="transmembrane region" description="Helical" evidence="1">
    <location>
        <begin position="97"/>
        <end position="118"/>
    </location>
</feature>
<gene>
    <name evidence="2" type="ORF">HGB44_09165</name>
</gene>
<evidence type="ECO:0000256" key="1">
    <source>
        <dbReference type="SAM" id="Phobius"/>
    </source>
</evidence>
<organism evidence="2 3">
    <name type="scientific">Nocardiopsis alborubida</name>
    <dbReference type="NCBI Taxonomy" id="146802"/>
    <lineage>
        <taxon>Bacteria</taxon>
        <taxon>Bacillati</taxon>
        <taxon>Actinomycetota</taxon>
        <taxon>Actinomycetes</taxon>
        <taxon>Streptosporangiales</taxon>
        <taxon>Nocardiopsidaceae</taxon>
        <taxon>Nocardiopsis</taxon>
    </lineage>
</organism>
<dbReference type="EMBL" id="JAAXPG010000007">
    <property type="protein sequence ID" value="NKY97830.1"/>
    <property type="molecule type" value="Genomic_DNA"/>
</dbReference>
<keyword evidence="1" id="KW-1133">Transmembrane helix</keyword>
<reference evidence="2 3" key="1">
    <citation type="submission" date="2020-04" db="EMBL/GenBank/DDBJ databases">
        <title>MicrobeNet Type strains.</title>
        <authorList>
            <person name="Nicholson A.C."/>
        </authorList>
    </citation>
    <scope>NUCLEOTIDE SEQUENCE [LARGE SCALE GENOMIC DNA]</scope>
    <source>
        <strain evidence="2 3">ATCC 23612</strain>
    </source>
</reference>
<evidence type="ECO:0000313" key="2">
    <source>
        <dbReference type="EMBL" id="NKY97830.1"/>
    </source>
</evidence>
<evidence type="ECO:0000313" key="3">
    <source>
        <dbReference type="Proteomes" id="UP000553209"/>
    </source>
</evidence>
<comment type="caution">
    <text evidence="2">The sequence shown here is derived from an EMBL/GenBank/DDBJ whole genome shotgun (WGS) entry which is preliminary data.</text>
</comment>
<proteinExistence type="predicted"/>
<dbReference type="AlphaFoldDB" id="A0A7X6MDW7"/>
<feature type="transmembrane region" description="Helical" evidence="1">
    <location>
        <begin position="66"/>
        <end position="85"/>
    </location>
</feature>
<keyword evidence="1" id="KW-0472">Membrane</keyword>
<evidence type="ECO:0008006" key="4">
    <source>
        <dbReference type="Google" id="ProtNLM"/>
    </source>
</evidence>
<sequence length="158" mass="16460">MFGAGAVAATWRSERERGEAWALVGFAGLVLQNTTFAGIVALRLALASMPLDEPAVTAAVWAVHEGFFTLNGTFLALALLGLSVAGRRGGLIRPWHAALGLVSAALMLASSVLAPLVIEHGNPLGLIGLVGWLLWVVWVCAYGVVLVRLPSLRAPAAV</sequence>
<feature type="transmembrane region" description="Helical" evidence="1">
    <location>
        <begin position="124"/>
        <end position="147"/>
    </location>
</feature>
<keyword evidence="1" id="KW-0812">Transmembrane</keyword>
<protein>
    <recommendedName>
        <fullName evidence="4">DUF4386 family protein</fullName>
    </recommendedName>
</protein>